<accession>A0ACC2WHZ3</accession>
<sequence>MADESAFELLSDDLELALSAKYPTGLPQWASTFVTAASDLEKSEKMKKERLAKARDGPRYYLYGSKSEELKKLEAGLEESKANLEAHYHGQGEAGFIKAVLEAKGKEPILWEWLTFRRISEEKWSEARIAALAAVQLDPLCVTLLYRLSTCYEQERDYVHAYDYFRRATSLLPIDQRAEHKAKFLRLKEQSDDIKSNIIRRDPLEALPLEIVIAICKIGLEGDRNFVLKATWVNGHWRDVLNHHCPELWGTMVFKTNEVKDHSFDDKRAAWIARSSGKFHIIIFESMMKSYADKVPKACFPLFKHVKKLDVNAGHGGEVLERILYKFKHSCDELEDLRILGGWFPGEASYIRSERGHVPAPYPDLHCGFVNGTATKNIRKMDLECINFHIDGYLTPYTRTPIVVDRITDSYPALKRLSVVDCKLDETKVVDVTAAGEGVLKPRKDALHRALRGAPNLEYLKVSDDKQQEALFPFGAPSVAGESIPMPHLRKAIIPPPSAKYIDIESSELTVLSFETEFGSRYARRPLVPMIEASPIGQGGTAALARLKYVGFHCSASDDIDRFNEWLPYLKGVRVLVIRGAELAMSNGGNTPPTAREPGKIQLAQLHIVQTLVDNPEWCPRLKHLQLSFCYIPEKQLAMYIRQRGESSDCTSLGQLTLHRCSTLTDSSRASFQKQLGQFRELGGYPIDNLRYVDGCEDTWDEEL</sequence>
<protein>
    <submittedName>
        <fullName evidence="1">Uncharacterized protein</fullName>
    </submittedName>
</protein>
<evidence type="ECO:0000313" key="1">
    <source>
        <dbReference type="EMBL" id="KAJ9111021.1"/>
    </source>
</evidence>
<dbReference type="EMBL" id="JASBWU010000033">
    <property type="protein sequence ID" value="KAJ9111021.1"/>
    <property type="molecule type" value="Genomic_DNA"/>
</dbReference>
<keyword evidence="2" id="KW-1185">Reference proteome</keyword>
<gene>
    <name evidence="1" type="ORF">QFC22_006617</name>
</gene>
<proteinExistence type="predicted"/>
<comment type="caution">
    <text evidence="1">The sequence shown here is derived from an EMBL/GenBank/DDBJ whole genome shotgun (WGS) entry which is preliminary data.</text>
</comment>
<evidence type="ECO:0000313" key="2">
    <source>
        <dbReference type="Proteomes" id="UP001243375"/>
    </source>
</evidence>
<reference evidence="1" key="1">
    <citation type="submission" date="2023-04" db="EMBL/GenBank/DDBJ databases">
        <title>Draft Genome sequencing of Naganishia species isolated from polar environments using Oxford Nanopore Technology.</title>
        <authorList>
            <person name="Leo P."/>
            <person name="Venkateswaran K."/>
        </authorList>
    </citation>
    <scope>NUCLEOTIDE SEQUENCE</scope>
    <source>
        <strain evidence="1">MNA-CCFEE 5425</strain>
    </source>
</reference>
<dbReference type="Proteomes" id="UP001243375">
    <property type="component" value="Unassembled WGS sequence"/>
</dbReference>
<organism evidence="1 2">
    <name type="scientific">Naganishia vaughanmartiniae</name>
    <dbReference type="NCBI Taxonomy" id="1424756"/>
    <lineage>
        <taxon>Eukaryota</taxon>
        <taxon>Fungi</taxon>
        <taxon>Dikarya</taxon>
        <taxon>Basidiomycota</taxon>
        <taxon>Agaricomycotina</taxon>
        <taxon>Tremellomycetes</taxon>
        <taxon>Filobasidiales</taxon>
        <taxon>Filobasidiaceae</taxon>
        <taxon>Naganishia</taxon>
    </lineage>
</organism>
<name>A0ACC2WHZ3_9TREE</name>